<comment type="caution">
    <text evidence="1">The sequence shown here is derived from an EMBL/GenBank/DDBJ whole genome shotgun (WGS) entry which is preliminary data.</text>
</comment>
<dbReference type="Proteomes" id="UP001153331">
    <property type="component" value="Unassembled WGS sequence"/>
</dbReference>
<protein>
    <submittedName>
        <fullName evidence="1">Uncharacterized protein</fullName>
    </submittedName>
</protein>
<name>A0ACC2IMC7_9PLEO</name>
<organism evidence="1 2">
    <name type="scientific">Boeremia exigua</name>
    <dbReference type="NCBI Taxonomy" id="749465"/>
    <lineage>
        <taxon>Eukaryota</taxon>
        <taxon>Fungi</taxon>
        <taxon>Dikarya</taxon>
        <taxon>Ascomycota</taxon>
        <taxon>Pezizomycotina</taxon>
        <taxon>Dothideomycetes</taxon>
        <taxon>Pleosporomycetidae</taxon>
        <taxon>Pleosporales</taxon>
        <taxon>Pleosporineae</taxon>
        <taxon>Didymellaceae</taxon>
        <taxon>Boeremia</taxon>
    </lineage>
</organism>
<reference evidence="1" key="1">
    <citation type="submission" date="2022-11" db="EMBL/GenBank/DDBJ databases">
        <title>Genome Sequence of Boeremia exigua.</title>
        <authorList>
            <person name="Buettner E."/>
        </authorList>
    </citation>
    <scope>NUCLEOTIDE SEQUENCE</scope>
    <source>
        <strain evidence="1">CU02</strain>
    </source>
</reference>
<dbReference type="EMBL" id="JAPHNI010000101">
    <property type="protein sequence ID" value="KAJ8116276.1"/>
    <property type="molecule type" value="Genomic_DNA"/>
</dbReference>
<evidence type="ECO:0000313" key="1">
    <source>
        <dbReference type="EMBL" id="KAJ8116276.1"/>
    </source>
</evidence>
<proteinExistence type="predicted"/>
<sequence>MRAHLASRLRSSSLSAVPPPRQSSDYSVDLARAAASILYRSPIPSKEGRPVFILNAAALPDTNETDFDQLLPYVLARLPEEDDLLKGYEYEVVFFAGDGDGSVTSKKHRPGWGWFLQAYHVLSRAMRKRLQRLYIVHEKSWVRILTEIFSTIVSPKFRRKIYHASSLTQLALHIPIENLLIPPSTYLTDRRISEDIFAPYASGRRAFAARDPFPYTNKGITRFPRVLRETTSFILLEENITSEGLFRIPAHSKLREVLKEAYDRGQKYIIWKDNGVTLPVPAYPEAEHQDEILAEVDPKDAYSVFMAAALIKAWYASLRQPVFPSSTYRDLKRLFGDSQQIPDLEQLRDLFSPASEWSFLPAISREVVVRHLLPLLYEVASRQQQNKMTAENLAVCFAPALLCGPDQIEDAKMSSIIRRIFTHAIDMWGHGLREACGQEAAEFRKQLVLPVNMSEWDDPVEVKRGDSRDSIDEQMSGITLQDNEKAPEVYRDYPEATSSATRPPPLPPRSRVQSAKSSGDSVQRKPAPPLAVPPRYSTIISDASDDVAESPITYAATTDGFSPRRQEFDQGQRATFPDEKKSGMAAKLPILAPSSTAKDAKPAIPAAPASTSALAPQIILPKRKALTAAQVDNVGKSADKQDEARKSPEHGLDRFFPQGHALPGLTDLPGIDTSGDKKRWMSPTLTQSETTSPSTALSPTQLEVKPASATDTRRPSVPFANRAPQITGLARPVYPAPTTHKSSHPITGRPASKSTSLPVPASKSRAVSPGLLKRMPSLEQTSRPEPERLAPRKLNLKKTSVEDLRKLYEERAGTANVLVEFGRQRSLSVSPSIRE</sequence>
<keyword evidence="2" id="KW-1185">Reference proteome</keyword>
<evidence type="ECO:0000313" key="2">
    <source>
        <dbReference type="Proteomes" id="UP001153331"/>
    </source>
</evidence>
<accession>A0ACC2IMC7</accession>
<gene>
    <name evidence="1" type="ORF">OPT61_g2267</name>
</gene>